<gene>
    <name evidence="2" type="ORF">GCM10011584_10250</name>
</gene>
<proteinExistence type="predicted"/>
<sequence length="200" mass="19978">MALLVASLAYASLHHLGLLPAWDGPSGTRWNDWLDLLVPWLVLGPAAWVLVAAAASPRAWLAFAAGALLYASGHGIHLAANSIGNVAPGETAHLWDEEVGHLVWYAGAAVVGGAVAGTMRGRRLPTGAGLLLGLAAGAAVGTTWATNALGGGSLVLAVVVALAACAFGWHERRSLGRLVGAAGVAALGVLLAGLAAALRA</sequence>
<evidence type="ECO:0000256" key="1">
    <source>
        <dbReference type="SAM" id="Phobius"/>
    </source>
</evidence>
<name>A0ABQ2N930_9ACTN</name>
<feature type="transmembrane region" description="Helical" evidence="1">
    <location>
        <begin position="37"/>
        <end position="55"/>
    </location>
</feature>
<keyword evidence="1" id="KW-1133">Transmembrane helix</keyword>
<keyword evidence="1" id="KW-0472">Membrane</keyword>
<comment type="caution">
    <text evidence="2">The sequence shown here is derived from an EMBL/GenBank/DDBJ whole genome shotgun (WGS) entry which is preliminary data.</text>
</comment>
<feature type="transmembrane region" description="Helical" evidence="1">
    <location>
        <begin position="151"/>
        <end position="169"/>
    </location>
</feature>
<keyword evidence="3" id="KW-1185">Reference proteome</keyword>
<reference evidence="3" key="1">
    <citation type="journal article" date="2019" name="Int. J. Syst. Evol. Microbiol.">
        <title>The Global Catalogue of Microorganisms (GCM) 10K type strain sequencing project: providing services to taxonomists for standard genome sequencing and annotation.</title>
        <authorList>
            <consortium name="The Broad Institute Genomics Platform"/>
            <consortium name="The Broad Institute Genome Sequencing Center for Infectious Disease"/>
            <person name="Wu L."/>
            <person name="Ma J."/>
        </authorList>
    </citation>
    <scope>NUCLEOTIDE SEQUENCE [LARGE SCALE GENOMIC DNA]</scope>
    <source>
        <strain evidence="3">CGMCC 4.7371</strain>
    </source>
</reference>
<protein>
    <recommendedName>
        <fullName evidence="4">DUF998 domain-containing protein</fullName>
    </recommendedName>
</protein>
<feature type="transmembrane region" description="Helical" evidence="1">
    <location>
        <begin position="99"/>
        <end position="116"/>
    </location>
</feature>
<feature type="transmembrane region" description="Helical" evidence="1">
    <location>
        <begin position="178"/>
        <end position="198"/>
    </location>
</feature>
<dbReference type="EMBL" id="BMNI01000002">
    <property type="protein sequence ID" value="GGO86908.1"/>
    <property type="molecule type" value="Genomic_DNA"/>
</dbReference>
<feature type="transmembrane region" description="Helical" evidence="1">
    <location>
        <begin position="60"/>
        <end position="79"/>
    </location>
</feature>
<organism evidence="2 3">
    <name type="scientific">Nocardioides phosphati</name>
    <dbReference type="NCBI Taxonomy" id="1867775"/>
    <lineage>
        <taxon>Bacteria</taxon>
        <taxon>Bacillati</taxon>
        <taxon>Actinomycetota</taxon>
        <taxon>Actinomycetes</taxon>
        <taxon>Propionibacteriales</taxon>
        <taxon>Nocardioidaceae</taxon>
        <taxon>Nocardioides</taxon>
    </lineage>
</organism>
<evidence type="ECO:0000313" key="3">
    <source>
        <dbReference type="Proteomes" id="UP000655410"/>
    </source>
</evidence>
<evidence type="ECO:0008006" key="4">
    <source>
        <dbReference type="Google" id="ProtNLM"/>
    </source>
</evidence>
<keyword evidence="1" id="KW-0812">Transmembrane</keyword>
<dbReference type="Proteomes" id="UP000655410">
    <property type="component" value="Unassembled WGS sequence"/>
</dbReference>
<evidence type="ECO:0000313" key="2">
    <source>
        <dbReference type="EMBL" id="GGO86908.1"/>
    </source>
</evidence>
<feature type="transmembrane region" description="Helical" evidence="1">
    <location>
        <begin position="128"/>
        <end position="145"/>
    </location>
</feature>
<accession>A0ABQ2N930</accession>